<name>A0A8S3Z3J6_9EUPU</name>
<comment type="caution">
    <text evidence="1">The sequence shown here is derived from an EMBL/GenBank/DDBJ whole genome shotgun (WGS) entry which is preliminary data.</text>
</comment>
<proteinExistence type="predicted"/>
<reference evidence="1" key="1">
    <citation type="submission" date="2021-04" db="EMBL/GenBank/DDBJ databases">
        <authorList>
            <consortium name="Molecular Ecology Group"/>
        </authorList>
    </citation>
    <scope>NUCLEOTIDE SEQUENCE</scope>
</reference>
<dbReference type="AlphaFoldDB" id="A0A8S3Z3J6"/>
<accession>A0A8S3Z3J6</accession>
<dbReference type="EMBL" id="CAJHNH020001390">
    <property type="protein sequence ID" value="CAG5122898.1"/>
    <property type="molecule type" value="Genomic_DNA"/>
</dbReference>
<feature type="non-terminal residue" evidence="1">
    <location>
        <position position="1"/>
    </location>
</feature>
<dbReference type="Proteomes" id="UP000678393">
    <property type="component" value="Unassembled WGS sequence"/>
</dbReference>
<sequence>MLNCSLPVGSTVIDLNSIVVDDDCTSTSNFFINDSKQTFQVRVDRLVLLSSLDFEAQTEHLINLTATTT</sequence>
<protein>
    <submittedName>
        <fullName evidence="1">Uncharacterized protein</fullName>
    </submittedName>
</protein>
<gene>
    <name evidence="1" type="ORF">CUNI_LOCUS8456</name>
</gene>
<organism evidence="1 2">
    <name type="scientific">Candidula unifasciata</name>
    <dbReference type="NCBI Taxonomy" id="100452"/>
    <lineage>
        <taxon>Eukaryota</taxon>
        <taxon>Metazoa</taxon>
        <taxon>Spiralia</taxon>
        <taxon>Lophotrochozoa</taxon>
        <taxon>Mollusca</taxon>
        <taxon>Gastropoda</taxon>
        <taxon>Heterobranchia</taxon>
        <taxon>Euthyneura</taxon>
        <taxon>Panpulmonata</taxon>
        <taxon>Eupulmonata</taxon>
        <taxon>Stylommatophora</taxon>
        <taxon>Helicina</taxon>
        <taxon>Helicoidea</taxon>
        <taxon>Geomitridae</taxon>
        <taxon>Candidula</taxon>
    </lineage>
</organism>
<evidence type="ECO:0000313" key="1">
    <source>
        <dbReference type="EMBL" id="CAG5122898.1"/>
    </source>
</evidence>
<keyword evidence="2" id="KW-1185">Reference proteome</keyword>
<evidence type="ECO:0000313" key="2">
    <source>
        <dbReference type="Proteomes" id="UP000678393"/>
    </source>
</evidence>